<gene>
    <name evidence="1" type="primary">IL2</name>
</gene>
<evidence type="ECO:0000313" key="3">
    <source>
        <dbReference type="Proteomes" id="UP000002280"/>
    </source>
</evidence>
<dbReference type="KEGG" id="mdo:100619184"/>
<keyword evidence="1" id="KW-1064">Adaptive immunity</keyword>
<dbReference type="GO" id="GO:0038110">
    <property type="term" value="P:interleukin-2-mediated signaling pathway"/>
    <property type="evidence" value="ECO:0000318"/>
    <property type="project" value="GO_Central"/>
</dbReference>
<comment type="similarity">
    <text evidence="1">Belongs to the IL-2 family.</text>
</comment>
<reference evidence="2" key="3">
    <citation type="submission" date="2025-09" db="UniProtKB">
        <authorList>
            <consortium name="Ensembl"/>
        </authorList>
    </citation>
    <scope>IDENTIFICATION</scope>
</reference>
<dbReference type="InterPro" id="IPR000779">
    <property type="entry name" value="IL-2"/>
</dbReference>
<proteinExistence type="inferred from homology"/>
<keyword evidence="1" id="KW-0732">Signal</keyword>
<dbReference type="PANTHER" id="PTHR48487:SF1">
    <property type="entry name" value="INTERLEUKIN-2"/>
    <property type="match status" value="1"/>
</dbReference>
<dbReference type="GO" id="GO:0008083">
    <property type="term" value="F:growth factor activity"/>
    <property type="evidence" value="ECO:0007669"/>
    <property type="project" value="UniProtKB-KW"/>
</dbReference>
<feature type="chain" id="PRO_5023964587" description="Interleukin-2" evidence="1">
    <location>
        <begin position="21"/>
        <end position="142"/>
    </location>
</feature>
<dbReference type="InterPro" id="IPR009079">
    <property type="entry name" value="4_helix_cytokine-like_core"/>
</dbReference>
<dbReference type="STRING" id="13616.ENSMODP00000052096"/>
<keyword evidence="1" id="KW-0202">Cytokine</keyword>
<dbReference type="GO" id="GO:0005615">
    <property type="term" value="C:extracellular space"/>
    <property type="evidence" value="ECO:0000318"/>
    <property type="project" value="GO_Central"/>
</dbReference>
<dbReference type="AlphaFoldDB" id="A0A5F8GY47"/>
<comment type="function">
    <text evidence="1">Cytokine produced by activated CD4-positive helper T-cells and to a lesser extend activated CD8-positive T-cells and natural killer (NK) cells that plays pivotal roles in the immune response and tolerance. Binds to a receptor complex composed of either the high-affinity trimeric IL-2R (IL2RA/CD25, IL2RB/CD122 and IL2RG/CD132) or the low-affinity dimeric IL-2R (IL2RB and IL2RG). Interaction with the receptor leads to oligomerization and conformation changes in the IL-2R subunits resulting in downstream signaling starting with phosphorylation of JAK1 and JAK3. In turn, JAK1 and JAK3 phosphorylate the receptor to form a docking site leading to the phosphorylation of several substrates including STAT5. This process leads to activation of several pathways including STAT, phosphoinositide-3-kinase/PI3K and mitogen-activated protein kinase/MAPK pathways. Functions as a T-cell growth factor and can increase NK-cell cytolytic activity as well. Promotes strong proliferation of activated B-cells and subsequently immunoglobulin production. Plays a pivotal role in regulating the adaptive immune system by controlling the survival and proliferation of regulatory T-cells, which are required for the maintenance of immune tolerance. Moreover, participates in the differentiation and homeostasis of effector T-cell subsets, including Th1, Th2, Th17 as well as memory CD8-positive T-cells.</text>
</comment>
<dbReference type="GeneTree" id="ENSGT00950000185813"/>
<dbReference type="Bgee" id="ENSMODG00000040879">
    <property type="expression patterns" value="Expressed in blood and 3 other cell types or tissues"/>
</dbReference>
<dbReference type="OMA" id="NGVNNYE"/>
<name>A0A5F8GY47_MONDO</name>
<keyword evidence="1" id="KW-0339">Growth factor</keyword>
<keyword evidence="1" id="KW-0391">Immunity</keyword>
<dbReference type="GO" id="GO:0005125">
    <property type="term" value="F:cytokine activity"/>
    <property type="evidence" value="ECO:0000318"/>
    <property type="project" value="GO_Central"/>
</dbReference>
<dbReference type="SUPFAM" id="SSF47266">
    <property type="entry name" value="4-helical cytokines"/>
    <property type="match status" value="1"/>
</dbReference>
<reference evidence="2" key="2">
    <citation type="submission" date="2025-08" db="UniProtKB">
        <authorList>
            <consortium name="Ensembl"/>
        </authorList>
    </citation>
    <scope>IDENTIFICATION</scope>
</reference>
<comment type="subcellular location">
    <subcellularLocation>
        <location evidence="1">Secreted</location>
    </subcellularLocation>
</comment>
<dbReference type="Pfam" id="PF00715">
    <property type="entry name" value="IL2"/>
    <property type="match status" value="1"/>
</dbReference>
<evidence type="ECO:0000313" key="2">
    <source>
        <dbReference type="Ensembl" id="ENSMODP00000052096.1"/>
    </source>
</evidence>
<dbReference type="Proteomes" id="UP000002280">
    <property type="component" value="Chromosome 5"/>
</dbReference>
<keyword evidence="1" id="KW-0964">Secreted</keyword>
<keyword evidence="3" id="KW-1185">Reference proteome</keyword>
<feature type="signal peptide" evidence="1">
    <location>
        <begin position="1"/>
        <end position="20"/>
    </location>
</feature>
<dbReference type="Gene3D" id="1.20.1250.10">
    <property type="match status" value="1"/>
</dbReference>
<dbReference type="PRINTS" id="PR00265">
    <property type="entry name" value="INTERLEUKIN2"/>
</dbReference>
<protein>
    <recommendedName>
        <fullName evidence="1">Interleukin-2</fullName>
        <shortName evidence="1">IL-2</shortName>
    </recommendedName>
</protein>
<dbReference type="PANTHER" id="PTHR48487">
    <property type="entry name" value="INTERLEUKIN-2"/>
    <property type="match status" value="1"/>
</dbReference>
<accession>A0A5F8GY47</accession>
<organism evidence="2 3">
    <name type="scientific">Monodelphis domestica</name>
    <name type="common">Gray short-tailed opossum</name>
    <dbReference type="NCBI Taxonomy" id="13616"/>
    <lineage>
        <taxon>Eukaryota</taxon>
        <taxon>Metazoa</taxon>
        <taxon>Chordata</taxon>
        <taxon>Craniata</taxon>
        <taxon>Vertebrata</taxon>
        <taxon>Euteleostomi</taxon>
        <taxon>Mammalia</taxon>
        <taxon>Metatheria</taxon>
        <taxon>Didelphimorphia</taxon>
        <taxon>Didelphidae</taxon>
        <taxon>Monodelphis</taxon>
    </lineage>
</organism>
<dbReference type="GO" id="GO:0002250">
    <property type="term" value="P:adaptive immune response"/>
    <property type="evidence" value="ECO:0007669"/>
    <property type="project" value="UniProtKB-KW"/>
</dbReference>
<reference evidence="2 3" key="1">
    <citation type="journal article" date="2007" name="Nature">
        <title>Genome of the marsupial Monodelphis domestica reveals innovation in non-coding sequences.</title>
        <authorList>
            <person name="Mikkelsen T.S."/>
            <person name="Wakefield M.J."/>
            <person name="Aken B."/>
            <person name="Amemiya C.T."/>
            <person name="Chang J.L."/>
            <person name="Duke S."/>
            <person name="Garber M."/>
            <person name="Gentles A.J."/>
            <person name="Goodstadt L."/>
            <person name="Heger A."/>
            <person name="Jurka J."/>
            <person name="Kamal M."/>
            <person name="Mauceli E."/>
            <person name="Searle S.M."/>
            <person name="Sharpe T."/>
            <person name="Baker M.L."/>
            <person name="Batzer M.A."/>
            <person name="Benos P.V."/>
            <person name="Belov K."/>
            <person name="Clamp M."/>
            <person name="Cook A."/>
            <person name="Cuff J."/>
            <person name="Das R."/>
            <person name="Davidow L."/>
            <person name="Deakin J.E."/>
            <person name="Fazzari M.J."/>
            <person name="Glass J.L."/>
            <person name="Grabherr M."/>
            <person name="Greally J.M."/>
            <person name="Gu W."/>
            <person name="Hore T.A."/>
            <person name="Huttley G.A."/>
            <person name="Kleber M."/>
            <person name="Jirtle R.L."/>
            <person name="Koina E."/>
            <person name="Lee J.T."/>
            <person name="Mahony S."/>
            <person name="Marra M.A."/>
            <person name="Miller R.D."/>
            <person name="Nicholls R.D."/>
            <person name="Oda M."/>
            <person name="Papenfuss A.T."/>
            <person name="Parra Z.E."/>
            <person name="Pollock D.D."/>
            <person name="Ray D.A."/>
            <person name="Schein J.E."/>
            <person name="Speed T.P."/>
            <person name="Thompson K."/>
            <person name="VandeBerg J.L."/>
            <person name="Wade C.M."/>
            <person name="Walker J.A."/>
            <person name="Waters P.D."/>
            <person name="Webber C."/>
            <person name="Weidman J.R."/>
            <person name="Xie X."/>
            <person name="Zody M.C."/>
            <person name="Baldwin J."/>
            <person name="Abdouelleil A."/>
            <person name="Abdulkadir J."/>
            <person name="Abebe A."/>
            <person name="Abera B."/>
            <person name="Abreu J."/>
            <person name="Acer S.C."/>
            <person name="Aftuck L."/>
            <person name="Alexander A."/>
            <person name="An P."/>
            <person name="Anderson E."/>
            <person name="Anderson S."/>
            <person name="Arachi H."/>
            <person name="Azer M."/>
            <person name="Bachantsang P."/>
            <person name="Barry A."/>
            <person name="Bayul T."/>
            <person name="Berlin A."/>
            <person name="Bessette D."/>
            <person name="Bloom T."/>
            <person name="Bloom T."/>
            <person name="Boguslavskiy L."/>
            <person name="Bonnet C."/>
            <person name="Boukhgalter B."/>
            <person name="Bourzgui I."/>
            <person name="Brown A."/>
            <person name="Cahill P."/>
            <person name="Channer S."/>
            <person name="Cheshatsang Y."/>
            <person name="Chuda L."/>
            <person name="Citroen M."/>
            <person name="Collymore A."/>
            <person name="Cooke P."/>
            <person name="Costello M."/>
            <person name="D'Aco K."/>
            <person name="Daza R."/>
            <person name="De Haan G."/>
            <person name="DeGray S."/>
            <person name="DeMaso C."/>
            <person name="Dhargay N."/>
            <person name="Dooley K."/>
            <person name="Dooley E."/>
            <person name="Doricent M."/>
            <person name="Dorje P."/>
            <person name="Dorjee K."/>
            <person name="Dupes A."/>
            <person name="Elong R."/>
            <person name="Falk J."/>
            <person name="Farina A."/>
            <person name="Faro S."/>
            <person name="Ferguson D."/>
            <person name="Fisher S."/>
            <person name="Foley C.D."/>
            <person name="Franke A."/>
            <person name="Friedrich D."/>
            <person name="Gadbois L."/>
            <person name="Gearin G."/>
            <person name="Gearin C.R."/>
            <person name="Giannoukos G."/>
            <person name="Goode T."/>
            <person name="Graham J."/>
            <person name="Grandbois E."/>
            <person name="Grewal S."/>
            <person name="Gyaltsen K."/>
            <person name="Hafez N."/>
            <person name="Hagos B."/>
            <person name="Hall J."/>
            <person name="Henson C."/>
            <person name="Hollinger A."/>
            <person name="Honan T."/>
            <person name="Huard M.D."/>
            <person name="Hughes L."/>
            <person name="Hurhula B."/>
            <person name="Husby M.E."/>
            <person name="Kamat A."/>
            <person name="Kanga B."/>
            <person name="Kashin S."/>
            <person name="Khazanovich D."/>
            <person name="Kisner P."/>
            <person name="Lance K."/>
            <person name="Lara M."/>
            <person name="Lee W."/>
            <person name="Lennon N."/>
            <person name="Letendre F."/>
            <person name="LeVine R."/>
            <person name="Lipovsky A."/>
            <person name="Liu X."/>
            <person name="Liu J."/>
            <person name="Liu S."/>
            <person name="Lokyitsang T."/>
            <person name="Lokyitsang Y."/>
            <person name="Lubonja R."/>
            <person name="Lui A."/>
            <person name="MacDonald P."/>
            <person name="Magnisalis V."/>
            <person name="Maru K."/>
            <person name="Matthews C."/>
            <person name="McCusker W."/>
            <person name="McDonough S."/>
            <person name="Mehta T."/>
            <person name="Meldrim J."/>
            <person name="Meneus L."/>
            <person name="Mihai O."/>
            <person name="Mihalev A."/>
            <person name="Mihova T."/>
            <person name="Mittelman R."/>
            <person name="Mlenga V."/>
            <person name="Montmayeur A."/>
            <person name="Mulrain L."/>
            <person name="Navidi A."/>
            <person name="Naylor J."/>
            <person name="Negash T."/>
            <person name="Nguyen T."/>
            <person name="Nguyen N."/>
            <person name="Nicol R."/>
            <person name="Norbu C."/>
            <person name="Norbu N."/>
            <person name="Novod N."/>
            <person name="O'Neill B."/>
            <person name="Osman S."/>
            <person name="Markiewicz E."/>
            <person name="Oyono O.L."/>
            <person name="Patti C."/>
            <person name="Phunkhang P."/>
            <person name="Pierre F."/>
            <person name="Priest M."/>
            <person name="Raghuraman S."/>
            <person name="Rege F."/>
            <person name="Reyes R."/>
            <person name="Rise C."/>
            <person name="Rogov P."/>
            <person name="Ross K."/>
            <person name="Ryan E."/>
            <person name="Settipalli S."/>
            <person name="Shea T."/>
            <person name="Sherpa N."/>
            <person name="Shi L."/>
            <person name="Shih D."/>
            <person name="Sparrow T."/>
            <person name="Spaulding J."/>
            <person name="Stalker J."/>
            <person name="Stange-Thomann N."/>
            <person name="Stavropoulos S."/>
            <person name="Stone C."/>
            <person name="Strader C."/>
            <person name="Tesfaye S."/>
            <person name="Thomson T."/>
            <person name="Thoulutsang Y."/>
            <person name="Thoulutsang D."/>
            <person name="Topham K."/>
            <person name="Topping I."/>
            <person name="Tsamla T."/>
            <person name="Vassiliev H."/>
            <person name="Vo A."/>
            <person name="Wangchuk T."/>
            <person name="Wangdi T."/>
            <person name="Weiand M."/>
            <person name="Wilkinson J."/>
            <person name="Wilson A."/>
            <person name="Yadav S."/>
            <person name="Young G."/>
            <person name="Yu Q."/>
            <person name="Zembek L."/>
            <person name="Zhong D."/>
            <person name="Zimmer A."/>
            <person name="Zwirko Z."/>
            <person name="Jaffe D.B."/>
            <person name="Alvarez P."/>
            <person name="Brockman W."/>
            <person name="Butler J."/>
            <person name="Chin C."/>
            <person name="Gnerre S."/>
            <person name="MacCallum I."/>
            <person name="Graves J.A."/>
            <person name="Ponting C.P."/>
            <person name="Breen M."/>
            <person name="Samollow P.B."/>
            <person name="Lander E.S."/>
            <person name="Lindblad-Toh K."/>
        </authorList>
    </citation>
    <scope>NUCLEOTIDE SEQUENCE [LARGE SCALE GENOMIC DNA]</scope>
</reference>
<dbReference type="InParanoid" id="A0A5F8GY47"/>
<keyword evidence="1" id="KW-1015">Disulfide bond</keyword>
<dbReference type="Ensembl" id="ENSMODT00000062012.1">
    <property type="protein sequence ID" value="ENSMODP00000052096.1"/>
    <property type="gene ID" value="ENSMODG00000040879.1"/>
</dbReference>
<dbReference type="SMART" id="SM00189">
    <property type="entry name" value="IL2"/>
    <property type="match status" value="1"/>
</dbReference>
<evidence type="ECO:0000256" key="1">
    <source>
        <dbReference type="RuleBase" id="RU363134"/>
    </source>
</evidence>
<sequence length="142" mass="16128">MSKVPLLLCVALTLAVLAGGAPTSPPPTSLLEYLLLDLQEAHEKLSGVSERMKRYELYVPSRARSIADLQCFTKELHPVADALKYESREARYIQDHIRNINVTVNRLMGTATTHCQYAVKIKIRGFFGEWITFCQRLIHLTR</sequence>
<dbReference type="FunCoup" id="A0A5F8GY47">
    <property type="interactions" value="158"/>
</dbReference>
<dbReference type="GO" id="GO:0005134">
    <property type="term" value="F:interleukin-2 receptor binding"/>
    <property type="evidence" value="ECO:0000318"/>
    <property type="project" value="GO_Central"/>
</dbReference>